<dbReference type="Gene3D" id="3.40.50.2300">
    <property type="match status" value="1"/>
</dbReference>
<dbReference type="Proteomes" id="UP000824998">
    <property type="component" value="Unassembled WGS sequence"/>
</dbReference>
<feature type="region of interest" description="Disordered" evidence="7">
    <location>
        <begin position="555"/>
        <end position="582"/>
    </location>
</feature>
<dbReference type="PANTHER" id="PTHR43047">
    <property type="entry name" value="TWO-COMPONENT HISTIDINE PROTEIN KINASE"/>
    <property type="match status" value="1"/>
</dbReference>
<dbReference type="PROSITE" id="PS50109">
    <property type="entry name" value="HIS_KIN"/>
    <property type="match status" value="1"/>
</dbReference>
<dbReference type="SUPFAM" id="SSF47384">
    <property type="entry name" value="Homodimeric domain of signal transducing histidine kinase"/>
    <property type="match status" value="1"/>
</dbReference>
<comment type="catalytic activity">
    <reaction evidence="1">
        <text>ATP + protein L-histidine = ADP + protein N-phospho-L-histidine.</text>
        <dbReference type="EC" id="2.7.13.3"/>
    </reaction>
</comment>
<organism evidence="10 11">
    <name type="scientific">Amylocarpus encephaloides</name>
    <dbReference type="NCBI Taxonomy" id="45428"/>
    <lineage>
        <taxon>Eukaryota</taxon>
        <taxon>Fungi</taxon>
        <taxon>Dikarya</taxon>
        <taxon>Ascomycota</taxon>
        <taxon>Pezizomycotina</taxon>
        <taxon>Leotiomycetes</taxon>
        <taxon>Helotiales</taxon>
        <taxon>Helotiales incertae sedis</taxon>
        <taxon>Amylocarpus</taxon>
    </lineage>
</organism>
<dbReference type="PROSITE" id="PS50110">
    <property type="entry name" value="RESPONSE_REGULATORY"/>
    <property type="match status" value="1"/>
</dbReference>
<keyword evidence="3 6" id="KW-0597">Phosphoprotein</keyword>
<dbReference type="Gene3D" id="1.10.287.130">
    <property type="match status" value="1"/>
</dbReference>
<evidence type="ECO:0000256" key="2">
    <source>
        <dbReference type="ARBA" id="ARBA00012438"/>
    </source>
</evidence>
<feature type="compositionally biased region" description="Basic and acidic residues" evidence="7">
    <location>
        <begin position="306"/>
        <end position="329"/>
    </location>
</feature>
<dbReference type="Gene3D" id="3.30.450.40">
    <property type="match status" value="1"/>
</dbReference>
<name>A0A9P7Y8F9_9HELO</name>
<evidence type="ECO:0000259" key="9">
    <source>
        <dbReference type="PROSITE" id="PS50110"/>
    </source>
</evidence>
<feature type="domain" description="Response regulatory" evidence="9">
    <location>
        <begin position="909"/>
        <end position="1040"/>
    </location>
</feature>
<evidence type="ECO:0000256" key="1">
    <source>
        <dbReference type="ARBA" id="ARBA00000085"/>
    </source>
</evidence>
<evidence type="ECO:0000256" key="5">
    <source>
        <dbReference type="ARBA" id="ARBA00022777"/>
    </source>
</evidence>
<evidence type="ECO:0000256" key="6">
    <source>
        <dbReference type="PROSITE-ProRule" id="PRU00169"/>
    </source>
</evidence>
<dbReference type="InterPro" id="IPR011006">
    <property type="entry name" value="CheY-like_superfamily"/>
</dbReference>
<dbReference type="CDD" id="cd00082">
    <property type="entry name" value="HisKA"/>
    <property type="match status" value="1"/>
</dbReference>
<sequence length="1044" mass="115452">MAAPSSETKRLREVHKFYRRTSSNGAPAGVLEDNPGFTVSATALSSPNQILTALMQLIACKLGMQRAIVSIMDEGSQYFLAESTKTLDLADSLKHEKGDDLWMGCGVVTDLSKDDRFRHLPYVSGTPHARFYAGTPLLTSANIAIGSVFVMDDKSREPLNQSEIDFLGIMARNVMEYLEMRRESETRSRVELMSKGLAALVEGRSTISPESTDNSVDSLQIPQPYSQLPGVFPTIYDEEVPTHEQILSNAVDLLRESHDVNYTVFLDIRSAPRTVDSQNGVESDESTTGENQTPLKDTGLSSDGPDGSKPDDRSEEHQDLNKKKEDSDSPRPLGNMRDSPLKLGRVPAKMLGCSVKPPLQEKNVFNGPQSLRMPDYKRLRRLVKKYPKGKIWAFGEAIAESSENQPLVLMSTTSSNIPQNEHHAESKRVEKQFLQECFPGAVHLILAPIMDIEKCVNFAACFVISFEPPGAMFTAETEVTFVRAFLNNVSVAYSRASMAAANRQKGYFISSISHELRSPLHGILASVGMKSQNDHALLDTITSILEYTKINTLVKESRGNRKPTKRHSPQRHLSGDDTAQPSMIPDAIESILDTGSGCEDAVMVVTAAYNYHTSTPNQPLYRVFIPPEGHSRPRGGPNQKPSYVTVILNIEAGDWMYGSFPDSIQRIIMNLVGNALKYTQDGFVKMELHVRQSKMHSKNDAESIVELKVVDTGRGMGPDFLQTKLFSAFAQESNLTPGTGLGLHIVKNLVQLQNGTIDITSHVGTGTEVTVKLPLHKTWFHMVHVPDNEHTAIVLVDERSLDAWLSAVSSYQTKPRIIVVCDQAKQKQLFRSHGHLNTPFEVLTIPFGPKKLSHSIMTCLEPDNISGTAKDFSPSGNDHGKGPSPDTSLQQSTYIQHDENTSHLGEQPRILCVDGNPINMRILKAFMEKLDFHNVICASNGHEAFEEVQYGREKFQLIFMDLSMPVCDGFRSIALIRSLERLHLRGTPEGASPPTPALIVALTGLASQRDHDAALEAGADHFVTKPLKLLRLKELLVEWNISAD</sequence>
<dbReference type="SMART" id="SM00448">
    <property type="entry name" value="REC"/>
    <property type="match status" value="1"/>
</dbReference>
<dbReference type="GO" id="GO:0005886">
    <property type="term" value="C:plasma membrane"/>
    <property type="evidence" value="ECO:0007669"/>
    <property type="project" value="TreeGrafter"/>
</dbReference>
<dbReference type="PANTHER" id="PTHR43047:SF72">
    <property type="entry name" value="OSMOSENSING HISTIDINE PROTEIN KINASE SLN1"/>
    <property type="match status" value="1"/>
</dbReference>
<gene>
    <name evidence="10" type="ORF">BJ875DRAFT_446930</name>
</gene>
<dbReference type="Pfam" id="PF00072">
    <property type="entry name" value="Response_reg"/>
    <property type="match status" value="1"/>
</dbReference>
<evidence type="ECO:0000256" key="7">
    <source>
        <dbReference type="SAM" id="MobiDB-lite"/>
    </source>
</evidence>
<feature type="region of interest" description="Disordered" evidence="7">
    <location>
        <begin position="275"/>
        <end position="344"/>
    </location>
</feature>
<dbReference type="InterPro" id="IPR005467">
    <property type="entry name" value="His_kinase_dom"/>
</dbReference>
<proteinExistence type="predicted"/>
<evidence type="ECO:0000259" key="8">
    <source>
        <dbReference type="PROSITE" id="PS50109"/>
    </source>
</evidence>
<dbReference type="InterPro" id="IPR036890">
    <property type="entry name" value="HATPase_C_sf"/>
</dbReference>
<dbReference type="InterPro" id="IPR004358">
    <property type="entry name" value="Sig_transdc_His_kin-like_C"/>
</dbReference>
<comment type="caution">
    <text evidence="10">The sequence shown here is derived from an EMBL/GenBank/DDBJ whole genome shotgun (WGS) entry which is preliminary data.</text>
</comment>
<dbReference type="SMART" id="SM00387">
    <property type="entry name" value="HATPase_c"/>
    <property type="match status" value="1"/>
</dbReference>
<feature type="region of interest" description="Disordered" evidence="7">
    <location>
        <begin position="867"/>
        <end position="892"/>
    </location>
</feature>
<accession>A0A9P7Y8F9</accession>
<feature type="domain" description="Histidine kinase" evidence="8">
    <location>
        <begin position="511"/>
        <end position="777"/>
    </location>
</feature>
<evidence type="ECO:0000256" key="4">
    <source>
        <dbReference type="ARBA" id="ARBA00022679"/>
    </source>
</evidence>
<dbReference type="GO" id="GO:0000155">
    <property type="term" value="F:phosphorelay sensor kinase activity"/>
    <property type="evidence" value="ECO:0007669"/>
    <property type="project" value="InterPro"/>
</dbReference>
<dbReference type="SUPFAM" id="SSF55781">
    <property type="entry name" value="GAF domain-like"/>
    <property type="match status" value="1"/>
</dbReference>
<dbReference type="InterPro" id="IPR029016">
    <property type="entry name" value="GAF-like_dom_sf"/>
</dbReference>
<dbReference type="InterPro" id="IPR036097">
    <property type="entry name" value="HisK_dim/P_sf"/>
</dbReference>
<dbReference type="Pfam" id="PF02518">
    <property type="entry name" value="HATPase_c"/>
    <property type="match status" value="1"/>
</dbReference>
<keyword evidence="4" id="KW-0808">Transferase</keyword>
<dbReference type="EMBL" id="MU251958">
    <property type="protein sequence ID" value="KAG9228378.1"/>
    <property type="molecule type" value="Genomic_DNA"/>
</dbReference>
<dbReference type="SUPFAM" id="SSF55874">
    <property type="entry name" value="ATPase domain of HSP90 chaperone/DNA topoisomerase II/histidine kinase"/>
    <property type="match status" value="1"/>
</dbReference>
<dbReference type="SUPFAM" id="SSF52172">
    <property type="entry name" value="CheY-like"/>
    <property type="match status" value="1"/>
</dbReference>
<keyword evidence="11" id="KW-1185">Reference proteome</keyword>
<evidence type="ECO:0000256" key="3">
    <source>
        <dbReference type="ARBA" id="ARBA00022553"/>
    </source>
</evidence>
<dbReference type="InterPro" id="IPR001789">
    <property type="entry name" value="Sig_transdc_resp-reg_receiver"/>
</dbReference>
<dbReference type="Gene3D" id="3.30.565.10">
    <property type="entry name" value="Histidine kinase-like ATPase, C-terminal domain"/>
    <property type="match status" value="1"/>
</dbReference>
<dbReference type="CDD" id="cd17546">
    <property type="entry name" value="REC_hyHK_CKI1_RcsC-like"/>
    <property type="match status" value="1"/>
</dbReference>
<evidence type="ECO:0000313" key="11">
    <source>
        <dbReference type="Proteomes" id="UP000824998"/>
    </source>
</evidence>
<protein>
    <recommendedName>
        <fullName evidence="2">histidine kinase</fullName>
        <ecNumber evidence="2">2.7.13.3</ecNumber>
    </recommendedName>
</protein>
<dbReference type="EC" id="2.7.13.3" evidence="2"/>
<keyword evidence="5" id="KW-0418">Kinase</keyword>
<feature type="compositionally biased region" description="Basic residues" evidence="7">
    <location>
        <begin position="560"/>
        <end position="570"/>
    </location>
</feature>
<evidence type="ECO:0000313" key="10">
    <source>
        <dbReference type="EMBL" id="KAG9228378.1"/>
    </source>
</evidence>
<feature type="modified residue" description="4-aspartylphosphate" evidence="6">
    <location>
        <position position="961"/>
    </location>
</feature>
<dbReference type="PRINTS" id="PR00344">
    <property type="entry name" value="BCTRLSENSOR"/>
</dbReference>
<dbReference type="AlphaFoldDB" id="A0A9P7Y8F9"/>
<dbReference type="GO" id="GO:0009927">
    <property type="term" value="F:histidine phosphotransfer kinase activity"/>
    <property type="evidence" value="ECO:0007669"/>
    <property type="project" value="TreeGrafter"/>
</dbReference>
<dbReference type="OrthoDB" id="303614at2759"/>
<reference evidence="10" key="1">
    <citation type="journal article" date="2021" name="IMA Fungus">
        <title>Genomic characterization of three marine fungi, including Emericellopsis atlantica sp. nov. with signatures of a generalist lifestyle and marine biomass degradation.</title>
        <authorList>
            <person name="Hagestad O.C."/>
            <person name="Hou L."/>
            <person name="Andersen J.H."/>
            <person name="Hansen E.H."/>
            <person name="Altermark B."/>
            <person name="Li C."/>
            <person name="Kuhnert E."/>
            <person name="Cox R.J."/>
            <person name="Crous P.W."/>
            <person name="Spatafora J.W."/>
            <person name="Lail K."/>
            <person name="Amirebrahimi M."/>
            <person name="Lipzen A."/>
            <person name="Pangilinan J."/>
            <person name="Andreopoulos W."/>
            <person name="Hayes R.D."/>
            <person name="Ng V."/>
            <person name="Grigoriev I.V."/>
            <person name="Jackson S.A."/>
            <person name="Sutton T.D.S."/>
            <person name="Dobson A.D.W."/>
            <person name="Rama T."/>
        </authorList>
    </citation>
    <scope>NUCLEOTIDE SEQUENCE</scope>
    <source>
        <strain evidence="10">TRa018bII</strain>
    </source>
</reference>
<dbReference type="InterPro" id="IPR003594">
    <property type="entry name" value="HATPase_dom"/>
</dbReference>
<dbReference type="InterPro" id="IPR003661">
    <property type="entry name" value="HisK_dim/P_dom"/>
</dbReference>